<dbReference type="Proteomes" id="UP001230908">
    <property type="component" value="Unassembled WGS sequence"/>
</dbReference>
<protein>
    <submittedName>
        <fullName evidence="1">Helix-turn-helix domain-containing protein</fullName>
    </submittedName>
</protein>
<dbReference type="Gene3D" id="1.10.10.60">
    <property type="entry name" value="Homeodomain-like"/>
    <property type="match status" value="1"/>
</dbReference>
<reference evidence="1 2" key="1">
    <citation type="submission" date="2023-08" db="EMBL/GenBank/DDBJ databases">
        <title>Phytohabitans sansha sp. nov., isolated from marine sediment.</title>
        <authorList>
            <person name="Zhao Y."/>
            <person name="Yi K."/>
        </authorList>
    </citation>
    <scope>NUCLEOTIDE SEQUENCE [LARGE SCALE GENOMIC DNA]</scope>
    <source>
        <strain evidence="1 2">ZYX-F-186</strain>
    </source>
</reference>
<gene>
    <name evidence="1" type="ORF">RB614_41410</name>
</gene>
<dbReference type="SUPFAM" id="SSF46689">
    <property type="entry name" value="Homeodomain-like"/>
    <property type="match status" value="1"/>
</dbReference>
<sequence>MTHPLAAEARRLRTEEELSTRQIRERLGIGRELLQEILRGIPPPDWTRRPNAKDDLRARAVELRGQGRSVNAIADELGVSKSTAYLWVRHLPFDKDPEAERARRQAHAKVMTDARWGGYRVARDELETGIRDKAAQWVGRLKERELVLAGAVLYWSEGAKSKPWRQQHQLDFTNSDPGLVELFIRFVEALGVDRRRLTYRVSIHESADALAASRWWADRIGVDVGEMRRPTLKRHKPVTNRHNTGDGYHGCLVVKVPRSRRLYVRIEGLMAGVFADLARK</sequence>
<dbReference type="InterPro" id="IPR009057">
    <property type="entry name" value="Homeodomain-like_sf"/>
</dbReference>
<accession>A0ABU0ZWU6</accession>
<organism evidence="1 2">
    <name type="scientific">Phytohabitans maris</name>
    <dbReference type="NCBI Taxonomy" id="3071409"/>
    <lineage>
        <taxon>Bacteria</taxon>
        <taxon>Bacillati</taxon>
        <taxon>Actinomycetota</taxon>
        <taxon>Actinomycetes</taxon>
        <taxon>Micromonosporales</taxon>
        <taxon>Micromonosporaceae</taxon>
    </lineage>
</organism>
<keyword evidence="2" id="KW-1185">Reference proteome</keyword>
<dbReference type="RefSeq" id="WP_308718199.1">
    <property type="nucleotide sequence ID" value="NZ_JAVHUY010000066.1"/>
</dbReference>
<name>A0ABU0ZWU6_9ACTN</name>
<dbReference type="Pfam" id="PF13384">
    <property type="entry name" value="HTH_23"/>
    <property type="match status" value="1"/>
</dbReference>
<evidence type="ECO:0000313" key="1">
    <source>
        <dbReference type="EMBL" id="MDQ7910967.1"/>
    </source>
</evidence>
<evidence type="ECO:0000313" key="2">
    <source>
        <dbReference type="Proteomes" id="UP001230908"/>
    </source>
</evidence>
<proteinExistence type="predicted"/>
<dbReference type="EMBL" id="JAVHUY010000066">
    <property type="protein sequence ID" value="MDQ7910967.1"/>
    <property type="molecule type" value="Genomic_DNA"/>
</dbReference>
<comment type="caution">
    <text evidence="1">The sequence shown here is derived from an EMBL/GenBank/DDBJ whole genome shotgun (WGS) entry which is preliminary data.</text>
</comment>